<accession>A0ABV2JAK0</accession>
<protein>
    <submittedName>
        <fullName evidence="1">Uncharacterized protein</fullName>
    </submittedName>
</protein>
<gene>
    <name evidence="1" type="ORF">ABID14_001262</name>
</gene>
<reference evidence="1 2" key="1">
    <citation type="submission" date="2024-06" db="EMBL/GenBank/DDBJ databases">
        <title>Genomic Encyclopedia of Type Strains, Phase IV (KMG-IV): sequencing the most valuable type-strain genomes for metagenomic binning, comparative biology and taxonomic classification.</title>
        <authorList>
            <person name="Goeker M."/>
        </authorList>
    </citation>
    <scope>NUCLEOTIDE SEQUENCE [LARGE SCALE GENOMIC DNA]</scope>
    <source>
        <strain evidence="1 2">DSM 21460</strain>
    </source>
</reference>
<comment type="caution">
    <text evidence="1">The sequence shown here is derived from an EMBL/GenBank/DDBJ whole genome shotgun (WGS) entry which is preliminary data.</text>
</comment>
<dbReference type="Proteomes" id="UP001549162">
    <property type="component" value="Unassembled WGS sequence"/>
</dbReference>
<organism evidence="1 2">
    <name type="scientific">Peptoniphilus olsenii</name>
    <dbReference type="NCBI Taxonomy" id="411570"/>
    <lineage>
        <taxon>Bacteria</taxon>
        <taxon>Bacillati</taxon>
        <taxon>Bacillota</taxon>
        <taxon>Tissierellia</taxon>
        <taxon>Tissierellales</taxon>
        <taxon>Peptoniphilaceae</taxon>
        <taxon>Peptoniphilus</taxon>
    </lineage>
</organism>
<evidence type="ECO:0000313" key="2">
    <source>
        <dbReference type="Proteomes" id="UP001549162"/>
    </source>
</evidence>
<name>A0ABV2JAK0_9FIRM</name>
<dbReference type="EMBL" id="JBEPMA010000006">
    <property type="protein sequence ID" value="MET3617628.1"/>
    <property type="molecule type" value="Genomic_DNA"/>
</dbReference>
<evidence type="ECO:0000313" key="1">
    <source>
        <dbReference type="EMBL" id="MET3617628.1"/>
    </source>
</evidence>
<keyword evidence="2" id="KW-1185">Reference proteome</keyword>
<dbReference type="RefSeq" id="WP_354368255.1">
    <property type="nucleotide sequence ID" value="NZ_JBEPMA010000006.1"/>
</dbReference>
<sequence>MKHEKVDDPFIKGKRKNIFYSRAVPISSKKLGLIGIIDVIEFLKDENGIIIPGKKGKWTPYIVEYKRGKENRI</sequence>
<proteinExistence type="predicted"/>